<comment type="caution">
    <text evidence="1">The sequence shown here is derived from an EMBL/GenBank/DDBJ whole genome shotgun (WGS) entry which is preliminary data.</text>
</comment>
<dbReference type="EMBL" id="AWWV01007739">
    <property type="protein sequence ID" value="OMO94974.1"/>
    <property type="molecule type" value="Genomic_DNA"/>
</dbReference>
<name>A0A1R3JJI4_COCAP</name>
<organism evidence="1 2">
    <name type="scientific">Corchorus capsularis</name>
    <name type="common">Jute</name>
    <dbReference type="NCBI Taxonomy" id="210143"/>
    <lineage>
        <taxon>Eukaryota</taxon>
        <taxon>Viridiplantae</taxon>
        <taxon>Streptophyta</taxon>
        <taxon>Embryophyta</taxon>
        <taxon>Tracheophyta</taxon>
        <taxon>Spermatophyta</taxon>
        <taxon>Magnoliopsida</taxon>
        <taxon>eudicotyledons</taxon>
        <taxon>Gunneridae</taxon>
        <taxon>Pentapetalae</taxon>
        <taxon>rosids</taxon>
        <taxon>malvids</taxon>
        <taxon>Malvales</taxon>
        <taxon>Malvaceae</taxon>
        <taxon>Grewioideae</taxon>
        <taxon>Apeibeae</taxon>
        <taxon>Corchorus</taxon>
    </lineage>
</organism>
<accession>A0A1R3JJI4</accession>
<dbReference type="Gramene" id="OMO94974">
    <property type="protein sequence ID" value="OMO94974"/>
    <property type="gene ID" value="CCACVL1_05665"/>
</dbReference>
<protein>
    <submittedName>
        <fullName evidence="1">Uncharacterized protein</fullName>
    </submittedName>
</protein>
<gene>
    <name evidence="1" type="ORF">CCACVL1_05665</name>
</gene>
<proteinExistence type="predicted"/>
<reference evidence="1 2" key="1">
    <citation type="submission" date="2013-09" db="EMBL/GenBank/DDBJ databases">
        <title>Corchorus capsularis genome sequencing.</title>
        <authorList>
            <person name="Alam M."/>
            <person name="Haque M.S."/>
            <person name="Islam M.S."/>
            <person name="Emdad E.M."/>
            <person name="Islam M.M."/>
            <person name="Ahmed B."/>
            <person name="Halim A."/>
            <person name="Hossen Q.M.M."/>
            <person name="Hossain M.Z."/>
            <person name="Ahmed R."/>
            <person name="Khan M.M."/>
            <person name="Islam R."/>
            <person name="Rashid M.M."/>
            <person name="Khan S.A."/>
            <person name="Rahman M.S."/>
            <person name="Alam M."/>
        </authorList>
    </citation>
    <scope>NUCLEOTIDE SEQUENCE [LARGE SCALE GENOMIC DNA]</scope>
    <source>
        <strain evidence="2">cv. CVL-1</strain>
        <tissue evidence="1">Whole seedling</tissue>
    </source>
</reference>
<keyword evidence="2" id="KW-1185">Reference proteome</keyword>
<evidence type="ECO:0000313" key="1">
    <source>
        <dbReference type="EMBL" id="OMO94974.1"/>
    </source>
</evidence>
<dbReference type="Proteomes" id="UP000188268">
    <property type="component" value="Unassembled WGS sequence"/>
</dbReference>
<dbReference type="AlphaFoldDB" id="A0A1R3JJI4"/>
<sequence length="54" mass="6073">MVVYNNENQRIGWSSTADCTPEDHWLRPGTQPGQKVVLKSKGERLEGTSFLLVV</sequence>
<evidence type="ECO:0000313" key="2">
    <source>
        <dbReference type="Proteomes" id="UP000188268"/>
    </source>
</evidence>